<dbReference type="Gene3D" id="3.30.40.10">
    <property type="entry name" value="Zinc/RING finger domain, C3HC4 (zinc finger)"/>
    <property type="match status" value="1"/>
</dbReference>
<dbReference type="EMBL" id="OZ075120">
    <property type="protein sequence ID" value="CAL4897217.1"/>
    <property type="molecule type" value="Genomic_DNA"/>
</dbReference>
<keyword evidence="5" id="KW-0812">Transmembrane</keyword>
<keyword evidence="1" id="KW-0479">Metal-binding</keyword>
<dbReference type="EMBL" id="OZ075133">
    <property type="protein sequence ID" value="CAL4989998.1"/>
    <property type="molecule type" value="Genomic_DNA"/>
</dbReference>
<dbReference type="Proteomes" id="UP001497457">
    <property type="component" value="Chromosome 23rd"/>
</dbReference>
<reference evidence="7 9" key="1">
    <citation type="submission" date="2024-10" db="EMBL/GenBank/DDBJ databases">
        <authorList>
            <person name="Ryan C."/>
        </authorList>
    </citation>
    <scope>NUCLEOTIDE SEQUENCE [LARGE SCALE GENOMIC DNA]</scope>
</reference>
<protein>
    <recommendedName>
        <fullName evidence="6">RING-type domain-containing protein</fullName>
    </recommendedName>
</protein>
<dbReference type="PROSITE" id="PS50089">
    <property type="entry name" value="ZF_RING_2"/>
    <property type="match status" value="1"/>
</dbReference>
<dbReference type="PANTHER" id="PTHR45798">
    <property type="entry name" value="RING-H2 FINGER PROTEIN ATL61-RELATED-RELATED"/>
    <property type="match status" value="1"/>
</dbReference>
<dbReference type="InterPro" id="IPR001841">
    <property type="entry name" value="Znf_RING"/>
</dbReference>
<dbReference type="GO" id="GO:0008270">
    <property type="term" value="F:zinc ion binding"/>
    <property type="evidence" value="ECO:0007669"/>
    <property type="project" value="UniProtKB-KW"/>
</dbReference>
<evidence type="ECO:0000256" key="4">
    <source>
        <dbReference type="PROSITE-ProRule" id="PRU00175"/>
    </source>
</evidence>
<evidence type="ECO:0000256" key="1">
    <source>
        <dbReference type="ARBA" id="ARBA00022723"/>
    </source>
</evidence>
<evidence type="ECO:0000313" key="7">
    <source>
        <dbReference type="EMBL" id="CAL4897217.1"/>
    </source>
</evidence>
<keyword evidence="2 4" id="KW-0863">Zinc-finger</keyword>
<dbReference type="SMART" id="SM00184">
    <property type="entry name" value="RING"/>
    <property type="match status" value="1"/>
</dbReference>
<accession>A0ABC8VVF4</accession>
<proteinExistence type="predicted"/>
<dbReference type="InterPro" id="IPR013083">
    <property type="entry name" value="Znf_RING/FYVE/PHD"/>
</dbReference>
<evidence type="ECO:0000313" key="9">
    <source>
        <dbReference type="Proteomes" id="UP001497457"/>
    </source>
</evidence>
<keyword evidence="5" id="KW-1133">Transmembrane helix</keyword>
<dbReference type="SUPFAM" id="SSF57850">
    <property type="entry name" value="RING/U-box"/>
    <property type="match status" value="1"/>
</dbReference>
<evidence type="ECO:0000313" key="8">
    <source>
        <dbReference type="EMBL" id="CAL4989998.1"/>
    </source>
</evidence>
<dbReference type="Pfam" id="PF13639">
    <property type="entry name" value="zf-RING_2"/>
    <property type="match status" value="1"/>
</dbReference>
<organism evidence="7 9">
    <name type="scientific">Urochloa decumbens</name>
    <dbReference type="NCBI Taxonomy" id="240449"/>
    <lineage>
        <taxon>Eukaryota</taxon>
        <taxon>Viridiplantae</taxon>
        <taxon>Streptophyta</taxon>
        <taxon>Embryophyta</taxon>
        <taxon>Tracheophyta</taxon>
        <taxon>Spermatophyta</taxon>
        <taxon>Magnoliopsida</taxon>
        <taxon>Liliopsida</taxon>
        <taxon>Poales</taxon>
        <taxon>Poaceae</taxon>
        <taxon>PACMAD clade</taxon>
        <taxon>Panicoideae</taxon>
        <taxon>Panicodae</taxon>
        <taxon>Paniceae</taxon>
        <taxon>Melinidinae</taxon>
        <taxon>Urochloa</taxon>
    </lineage>
</organism>
<feature type="transmembrane region" description="Helical" evidence="5">
    <location>
        <begin position="12"/>
        <end position="38"/>
    </location>
</feature>
<evidence type="ECO:0000259" key="6">
    <source>
        <dbReference type="PROSITE" id="PS50089"/>
    </source>
</evidence>
<keyword evidence="3" id="KW-0862">Zinc</keyword>
<sequence>MEGDDPMTRVLLGLSYVSIALMFGSLIFLGISELVACVRRWRSRREAKLAADRLLESVADVSYHQLPDAAEDAASSSCVICVEDYGESERRFVLPGCAHTFHRGCIAPWLRQGNTTCPLCRSRPTAAGIPLPPAQQHRISTAEDMV</sequence>
<dbReference type="InterPro" id="IPR052788">
    <property type="entry name" value="RING-type_E3_ligase_ATL"/>
</dbReference>
<dbReference type="PANTHER" id="PTHR45798:SF92">
    <property type="entry name" value="RING-TYPE DOMAIN-CONTAINING PROTEIN"/>
    <property type="match status" value="1"/>
</dbReference>
<feature type="domain" description="RING-type" evidence="6">
    <location>
        <begin position="78"/>
        <end position="121"/>
    </location>
</feature>
<keyword evidence="9" id="KW-1185">Reference proteome</keyword>
<dbReference type="AlphaFoldDB" id="A0ABC8VVF4"/>
<name>A0ABC8VVF4_9POAL</name>
<dbReference type="Proteomes" id="UP001497457">
    <property type="component" value="Chromosome 10rd"/>
</dbReference>
<evidence type="ECO:0000256" key="5">
    <source>
        <dbReference type="SAM" id="Phobius"/>
    </source>
</evidence>
<keyword evidence="5" id="KW-0472">Membrane</keyword>
<evidence type="ECO:0000256" key="3">
    <source>
        <dbReference type="ARBA" id="ARBA00022833"/>
    </source>
</evidence>
<gene>
    <name evidence="8" type="ORF">URODEC1_LOCUS60055</name>
    <name evidence="7" type="ORF">URODEC1_LOCUS7126</name>
</gene>
<evidence type="ECO:0000256" key="2">
    <source>
        <dbReference type="ARBA" id="ARBA00022771"/>
    </source>
</evidence>